<sequence length="29" mass="3619">MIELFGFNLSNNQRNQLERYVFKRVFKLN</sequence>
<evidence type="ECO:0000313" key="2">
    <source>
        <dbReference type="EMBL" id="QJC56681.1"/>
    </source>
</evidence>
<keyword evidence="3" id="KW-1185">Reference proteome</keyword>
<dbReference type="AlphaFoldDB" id="A0A6H2H9X7"/>
<evidence type="ECO:0000313" key="3">
    <source>
        <dbReference type="Proteomes" id="UP000502041"/>
    </source>
</evidence>
<protein>
    <submittedName>
        <fullName evidence="2">Uncharacterized protein</fullName>
    </submittedName>
</protein>
<dbReference type="EMBL" id="CP051461">
    <property type="protein sequence ID" value="QJC56631.1"/>
    <property type="molecule type" value="Genomic_DNA"/>
</dbReference>
<gene>
    <name evidence="1" type="ORF">HC248_01940</name>
    <name evidence="2" type="ORF">HC248_01991</name>
</gene>
<organism evidence="2 3">
    <name type="scientific">Polaromonas vacuolata</name>
    <dbReference type="NCBI Taxonomy" id="37448"/>
    <lineage>
        <taxon>Bacteria</taxon>
        <taxon>Pseudomonadati</taxon>
        <taxon>Pseudomonadota</taxon>
        <taxon>Betaproteobacteria</taxon>
        <taxon>Burkholderiales</taxon>
        <taxon>Comamonadaceae</taxon>
        <taxon>Polaromonas</taxon>
    </lineage>
</organism>
<dbReference type="EMBL" id="CP051461">
    <property type="protein sequence ID" value="QJC56681.1"/>
    <property type="molecule type" value="Genomic_DNA"/>
</dbReference>
<dbReference type="KEGG" id="pvac:HC248_01940"/>
<evidence type="ECO:0000313" key="1">
    <source>
        <dbReference type="EMBL" id="QJC56631.1"/>
    </source>
</evidence>
<name>A0A6H2H9X7_9BURK</name>
<accession>A0A6H2H9X7</accession>
<dbReference type="KEGG" id="pvac:HC248_01991"/>
<proteinExistence type="predicted"/>
<dbReference type="Proteomes" id="UP000502041">
    <property type="component" value="Chromosome"/>
</dbReference>
<reference evidence="2 3" key="1">
    <citation type="submission" date="2020-04" db="EMBL/GenBank/DDBJ databases">
        <title>Complete genome of a Psychrophilic, Marine, Gas Vacuolate Bacterium Polaromonas vacuolata KCTC 22033T.</title>
        <authorList>
            <person name="Hwang K."/>
            <person name="Kim K.M."/>
        </authorList>
    </citation>
    <scope>NUCLEOTIDE SEQUENCE [LARGE SCALE GENOMIC DNA]</scope>
    <source>
        <strain evidence="2 3">KCTC 22033</strain>
    </source>
</reference>